<feature type="transmembrane region" description="Helical" evidence="1">
    <location>
        <begin position="125"/>
        <end position="143"/>
    </location>
</feature>
<keyword evidence="1" id="KW-0812">Transmembrane</keyword>
<gene>
    <name evidence="2" type="ORF">CLV70_10141</name>
</gene>
<dbReference type="InterPro" id="IPR012666">
    <property type="entry name" value="CbtA_put"/>
</dbReference>
<dbReference type="RefSeq" id="WP_106124265.1">
    <property type="nucleotide sequence ID" value="NZ_PVZG01000001.1"/>
</dbReference>
<proteinExistence type="predicted"/>
<feature type="transmembrane region" description="Helical" evidence="1">
    <location>
        <begin position="12"/>
        <end position="35"/>
    </location>
</feature>
<dbReference type="AlphaFoldDB" id="A0A2T0SHJ7"/>
<dbReference type="EMBL" id="PVZG01000001">
    <property type="protein sequence ID" value="PRY32882.1"/>
    <property type="molecule type" value="Genomic_DNA"/>
</dbReference>
<feature type="transmembrane region" description="Helical" evidence="1">
    <location>
        <begin position="234"/>
        <end position="255"/>
    </location>
</feature>
<dbReference type="OrthoDB" id="6851830at2"/>
<accession>A0A2T0SHJ7</accession>
<feature type="transmembrane region" description="Helical" evidence="1">
    <location>
        <begin position="193"/>
        <end position="214"/>
    </location>
</feature>
<name>A0A2T0SHJ7_9ACTN</name>
<feature type="transmembrane region" description="Helical" evidence="1">
    <location>
        <begin position="91"/>
        <end position="113"/>
    </location>
</feature>
<keyword evidence="1" id="KW-1133">Transmembrane helix</keyword>
<reference evidence="2 3" key="1">
    <citation type="submission" date="2018-03" db="EMBL/GenBank/DDBJ databases">
        <title>Genomic Encyclopedia of Archaeal and Bacterial Type Strains, Phase II (KMG-II): from individual species to whole genera.</title>
        <authorList>
            <person name="Goeker M."/>
        </authorList>
    </citation>
    <scope>NUCLEOTIDE SEQUENCE [LARGE SCALE GENOMIC DNA]</scope>
    <source>
        <strain evidence="2 3">DSM 45348</strain>
    </source>
</reference>
<organism evidence="2 3">
    <name type="scientific">Pseudosporangium ferrugineum</name>
    <dbReference type="NCBI Taxonomy" id="439699"/>
    <lineage>
        <taxon>Bacteria</taxon>
        <taxon>Bacillati</taxon>
        <taxon>Actinomycetota</taxon>
        <taxon>Actinomycetes</taxon>
        <taxon>Micromonosporales</taxon>
        <taxon>Micromonosporaceae</taxon>
        <taxon>Pseudosporangium</taxon>
    </lineage>
</organism>
<keyword evidence="1" id="KW-0472">Membrane</keyword>
<comment type="caution">
    <text evidence="2">The sequence shown here is derived from an EMBL/GenBank/DDBJ whole genome shotgun (WGS) entry which is preliminary data.</text>
</comment>
<evidence type="ECO:0000313" key="3">
    <source>
        <dbReference type="Proteomes" id="UP000239209"/>
    </source>
</evidence>
<evidence type="ECO:0000256" key="1">
    <source>
        <dbReference type="SAM" id="Phobius"/>
    </source>
</evidence>
<dbReference type="Proteomes" id="UP000239209">
    <property type="component" value="Unassembled WGS sequence"/>
</dbReference>
<protein>
    <submittedName>
        <fullName evidence="2">Putative cobalt transporter subunit CbtA</fullName>
    </submittedName>
</protein>
<dbReference type="Pfam" id="PF09490">
    <property type="entry name" value="CbtA"/>
    <property type="match status" value="1"/>
</dbReference>
<feature type="transmembrane region" description="Helical" evidence="1">
    <location>
        <begin position="163"/>
        <end position="181"/>
    </location>
</feature>
<evidence type="ECO:0000313" key="2">
    <source>
        <dbReference type="EMBL" id="PRY32882.1"/>
    </source>
</evidence>
<keyword evidence="3" id="KW-1185">Reference proteome</keyword>
<sequence length="275" mass="28170">MSLTPAGTAPGYGALLLRGLLAGLIAGLLAGAFAYTFGEPKVEAAIAIEEAASHAEAAAPAAAGHAQDSATADDHHGEDALVSRNGQKGGLFLATALYGVAMGGLLATAYALLRRRLRTAHDSRAALGLAGAALLGLVLVPFVKYPPNPPAVGDPATIDQRTISYLSVVVIGLVAVWAAVLASRSPRVGAPEWVRACAGLGAFLVVVVVGYVLLPNIDEVPSTFPPSLLWNFRLSSLGTQVTMWTVLGLAFTALLSRLGPVRPAVPREPSESVAV</sequence>